<comment type="caution">
    <text evidence="7">The sequence shown here is derived from an EMBL/GenBank/DDBJ whole genome shotgun (WGS) entry which is preliminary data.</text>
</comment>
<gene>
    <name evidence="7" type="ORF">PVAND_013337</name>
</gene>
<keyword evidence="2 5" id="KW-0812">Transmembrane</keyword>
<accession>A0A9J6CQ61</accession>
<evidence type="ECO:0000256" key="3">
    <source>
        <dbReference type="ARBA" id="ARBA00022989"/>
    </source>
</evidence>
<protein>
    <recommendedName>
        <fullName evidence="6">STAS domain-containing protein</fullName>
    </recommendedName>
</protein>
<dbReference type="NCBIfam" id="TIGR00815">
    <property type="entry name" value="sulP"/>
    <property type="match status" value="1"/>
</dbReference>
<name>A0A9J6CQ61_POLVA</name>
<dbReference type="GO" id="GO:0055085">
    <property type="term" value="P:transmembrane transport"/>
    <property type="evidence" value="ECO:0007669"/>
    <property type="project" value="InterPro"/>
</dbReference>
<evidence type="ECO:0000256" key="4">
    <source>
        <dbReference type="ARBA" id="ARBA00023136"/>
    </source>
</evidence>
<evidence type="ECO:0000259" key="6">
    <source>
        <dbReference type="PROSITE" id="PS50801"/>
    </source>
</evidence>
<dbReference type="AlphaFoldDB" id="A0A9J6CQ61"/>
<dbReference type="Proteomes" id="UP001107558">
    <property type="component" value="Chromosome 1"/>
</dbReference>
<evidence type="ECO:0000256" key="1">
    <source>
        <dbReference type="ARBA" id="ARBA00004141"/>
    </source>
</evidence>
<feature type="transmembrane region" description="Helical" evidence="5">
    <location>
        <begin position="300"/>
        <end position="319"/>
    </location>
</feature>
<evidence type="ECO:0000256" key="2">
    <source>
        <dbReference type="ARBA" id="ARBA00022692"/>
    </source>
</evidence>
<dbReference type="SUPFAM" id="SSF52091">
    <property type="entry name" value="SpoIIaa-like"/>
    <property type="match status" value="1"/>
</dbReference>
<proteinExistence type="predicted"/>
<dbReference type="OrthoDB" id="288203at2759"/>
<dbReference type="InterPro" id="IPR011547">
    <property type="entry name" value="SLC26A/SulP_dom"/>
</dbReference>
<feature type="transmembrane region" description="Helical" evidence="5">
    <location>
        <begin position="346"/>
        <end position="373"/>
    </location>
</feature>
<keyword evidence="4 5" id="KW-0472">Membrane</keyword>
<feature type="transmembrane region" description="Helical" evidence="5">
    <location>
        <begin position="385"/>
        <end position="405"/>
    </location>
</feature>
<dbReference type="EMBL" id="JADBJN010000001">
    <property type="protein sequence ID" value="KAG5684088.1"/>
    <property type="molecule type" value="Genomic_DNA"/>
</dbReference>
<feature type="transmembrane region" description="Helical" evidence="5">
    <location>
        <begin position="106"/>
        <end position="130"/>
    </location>
</feature>
<dbReference type="InterPro" id="IPR001902">
    <property type="entry name" value="SLC26A/SulP_fam"/>
</dbReference>
<dbReference type="PROSITE" id="PS50801">
    <property type="entry name" value="STAS"/>
    <property type="match status" value="1"/>
</dbReference>
<dbReference type="PANTHER" id="PTHR11814">
    <property type="entry name" value="SULFATE TRANSPORTER"/>
    <property type="match status" value="1"/>
</dbReference>
<feature type="domain" description="STAS" evidence="6">
    <location>
        <begin position="536"/>
        <end position="669"/>
    </location>
</feature>
<feature type="transmembrane region" description="Helical" evidence="5">
    <location>
        <begin position="269"/>
        <end position="288"/>
    </location>
</feature>
<organism evidence="7 8">
    <name type="scientific">Polypedilum vanderplanki</name>
    <name type="common">Sleeping chironomid midge</name>
    <dbReference type="NCBI Taxonomy" id="319348"/>
    <lineage>
        <taxon>Eukaryota</taxon>
        <taxon>Metazoa</taxon>
        <taxon>Ecdysozoa</taxon>
        <taxon>Arthropoda</taxon>
        <taxon>Hexapoda</taxon>
        <taxon>Insecta</taxon>
        <taxon>Pterygota</taxon>
        <taxon>Neoptera</taxon>
        <taxon>Endopterygota</taxon>
        <taxon>Diptera</taxon>
        <taxon>Nematocera</taxon>
        <taxon>Chironomoidea</taxon>
        <taxon>Chironomidae</taxon>
        <taxon>Chironominae</taxon>
        <taxon>Polypedilum</taxon>
        <taxon>Polypedilum</taxon>
    </lineage>
</organism>
<keyword evidence="3 5" id="KW-1133">Transmembrane helix</keyword>
<feature type="transmembrane region" description="Helical" evidence="5">
    <location>
        <begin position="449"/>
        <end position="466"/>
    </location>
</feature>
<feature type="transmembrane region" description="Helical" evidence="5">
    <location>
        <begin position="185"/>
        <end position="205"/>
    </location>
</feature>
<feature type="transmembrane region" description="Helical" evidence="5">
    <location>
        <begin position="425"/>
        <end position="442"/>
    </location>
</feature>
<reference evidence="7" key="1">
    <citation type="submission" date="2021-03" db="EMBL/GenBank/DDBJ databases">
        <title>Chromosome level genome of the anhydrobiotic midge Polypedilum vanderplanki.</title>
        <authorList>
            <person name="Yoshida Y."/>
            <person name="Kikawada T."/>
            <person name="Gusev O."/>
        </authorList>
    </citation>
    <scope>NUCLEOTIDE SEQUENCE</scope>
    <source>
        <strain evidence="7">NIAS01</strain>
        <tissue evidence="7">Whole body or cell culture</tissue>
    </source>
</reference>
<dbReference type="Pfam" id="PF01740">
    <property type="entry name" value="STAS"/>
    <property type="match status" value="1"/>
</dbReference>
<dbReference type="CDD" id="cd07042">
    <property type="entry name" value="STAS_SulP_like_sulfate_transporter"/>
    <property type="match status" value="1"/>
</dbReference>
<comment type="subcellular location">
    <subcellularLocation>
        <location evidence="1">Membrane</location>
        <topology evidence="1">Multi-pass membrane protein</topology>
    </subcellularLocation>
</comment>
<keyword evidence="8" id="KW-1185">Reference proteome</keyword>
<evidence type="ECO:0000313" key="7">
    <source>
        <dbReference type="EMBL" id="KAG5684088.1"/>
    </source>
</evidence>
<dbReference type="InterPro" id="IPR002645">
    <property type="entry name" value="STAS_dom"/>
</dbReference>
<dbReference type="GO" id="GO:0016020">
    <property type="term" value="C:membrane"/>
    <property type="evidence" value="ECO:0007669"/>
    <property type="project" value="UniProtKB-SubCell"/>
</dbReference>
<dbReference type="InterPro" id="IPR036513">
    <property type="entry name" value="STAS_dom_sf"/>
</dbReference>
<evidence type="ECO:0000256" key="5">
    <source>
        <dbReference type="SAM" id="Phobius"/>
    </source>
</evidence>
<feature type="transmembrane region" description="Helical" evidence="5">
    <location>
        <begin position="486"/>
        <end position="512"/>
    </location>
</feature>
<dbReference type="Gene3D" id="3.30.750.24">
    <property type="entry name" value="STAS domain"/>
    <property type="match status" value="1"/>
</dbReference>
<dbReference type="Pfam" id="PF00916">
    <property type="entry name" value="Sulfate_transp"/>
    <property type="match status" value="1"/>
</dbReference>
<evidence type="ECO:0000313" key="8">
    <source>
        <dbReference type="Proteomes" id="UP001107558"/>
    </source>
</evidence>
<sequence length="675" mass="74918">MPARIFKNNIIDICETKPRVTIPYTVTRNVFKQEELEQIAGYDRHKDTPSESIRDNLKKLKPKNLIYELCPVLKWLPEYPIKANLFGDLISGFTVAIMHIPQGMAYGLLAGVDPIVGLYMAFFPTLIYFLFGTSRHVSMGTFAIVSIMTSKIVSTYADPNYGNTNLNSTNDEPLDQLPYYHYTPFQVATAVSMVCGFYQIIMCVLRLGILSSLLSEALVNGFTTAAAVHVLVSQLKDILGLRLPRHQGAFKIILSLRDIILNIPRANVYAIYIAIVCIAFMVVMNEFVKPWVAKRCKFPIPTELIAVVGFTVISFALNLGGSKYKVREVGKIPTGLPMPQMPPLELLSLVAVDSIAVCIVSYSIVMSMALIFAKKEYYEVRPNQELLALGISNIFGSFFSCIPLSCSLSRSMIQYLAGGKTQLTSVFSSAIILTVLLWLGPLFETLPRATLAGIIIVALKGLLMQVKDLKRFLKEGILESAEWIGTFLTVVIIDIDVGLLAGVIISILALYIKGLKSYSSMLGQVPNTNIYVPIKTHRFVSQLPNIKIFRYSGSVNFATSSAFKKALFSNIGIDCRLIRRASLCETQSEARGFNNGIRCLILDLGSIAHIDMSGYRTFLEIRNEMKLIDVRVYLANASDCVYDSLVRAVNLGYPSFELFSSVHDAVLFAQGQNEH</sequence>
<feature type="transmembrane region" description="Helical" evidence="5">
    <location>
        <begin position="83"/>
        <end position="100"/>
    </location>
</feature>